<sequence length="243" mass="27903">MTGNIVIVVILLTLILTIIIGAYLFSVWWSRHFRDRSVRRREDGHRLVTLTRSNVRAADENRWVEVRVREPGRRTSKQTKPPQQATQNPASWPQHERVEQHQHHQQTQQPVPERRVESRNNNDTHWLAYANGNNDEQDNQPPATFHPSPAAAPASPQHGNNWEQEPWPTSPAQDPNRTQKVEDLRSSLQQVFAENRNSKAGSKAGSKNEWPGYGDNINKHDNNNNYYYGGNNDNTANDDAGQW</sequence>
<evidence type="ECO:0000256" key="2">
    <source>
        <dbReference type="SAM" id="Phobius"/>
    </source>
</evidence>
<keyword evidence="2" id="KW-0472">Membrane</keyword>
<dbReference type="Proteomes" id="UP000248349">
    <property type="component" value="Unassembled WGS sequence"/>
</dbReference>
<evidence type="ECO:0000313" key="3">
    <source>
        <dbReference type="EMBL" id="PYH49145.1"/>
    </source>
</evidence>
<protein>
    <submittedName>
        <fullName evidence="3">Uncharacterized protein</fullName>
    </submittedName>
</protein>
<organism evidence="3 4">
    <name type="scientific">Aspergillus saccharolyticus JOP 1030-1</name>
    <dbReference type="NCBI Taxonomy" id="1450539"/>
    <lineage>
        <taxon>Eukaryota</taxon>
        <taxon>Fungi</taxon>
        <taxon>Dikarya</taxon>
        <taxon>Ascomycota</taxon>
        <taxon>Pezizomycotina</taxon>
        <taxon>Eurotiomycetes</taxon>
        <taxon>Eurotiomycetidae</taxon>
        <taxon>Eurotiales</taxon>
        <taxon>Aspergillaceae</taxon>
        <taxon>Aspergillus</taxon>
        <taxon>Aspergillus subgen. Circumdati</taxon>
    </lineage>
</organism>
<accession>A0A318ZR70</accession>
<feature type="compositionally biased region" description="Polar residues" evidence="1">
    <location>
        <begin position="78"/>
        <end position="91"/>
    </location>
</feature>
<feature type="compositionally biased region" description="Basic and acidic residues" evidence="1">
    <location>
        <begin position="112"/>
        <end position="122"/>
    </location>
</feature>
<dbReference type="AlphaFoldDB" id="A0A318ZR70"/>
<feature type="compositionally biased region" description="Low complexity" evidence="1">
    <location>
        <begin position="141"/>
        <end position="156"/>
    </location>
</feature>
<dbReference type="RefSeq" id="XP_025435127.1">
    <property type="nucleotide sequence ID" value="XM_025578580.1"/>
</dbReference>
<evidence type="ECO:0000313" key="4">
    <source>
        <dbReference type="Proteomes" id="UP000248349"/>
    </source>
</evidence>
<gene>
    <name evidence="3" type="ORF">BP01DRAFT_400385</name>
</gene>
<feature type="region of interest" description="Disordered" evidence="1">
    <location>
        <begin position="66"/>
        <end position="243"/>
    </location>
</feature>
<keyword evidence="2" id="KW-1133">Transmembrane helix</keyword>
<dbReference type="GeneID" id="37079809"/>
<evidence type="ECO:0000256" key="1">
    <source>
        <dbReference type="SAM" id="MobiDB-lite"/>
    </source>
</evidence>
<proteinExistence type="predicted"/>
<keyword evidence="2" id="KW-0812">Transmembrane</keyword>
<keyword evidence="4" id="KW-1185">Reference proteome</keyword>
<name>A0A318ZR70_9EURO</name>
<feature type="compositionally biased region" description="Low complexity" evidence="1">
    <location>
        <begin position="223"/>
        <end position="243"/>
    </location>
</feature>
<dbReference type="EMBL" id="KZ821219">
    <property type="protein sequence ID" value="PYH49145.1"/>
    <property type="molecule type" value="Genomic_DNA"/>
</dbReference>
<reference evidence="3 4" key="1">
    <citation type="submission" date="2016-12" db="EMBL/GenBank/DDBJ databases">
        <title>The genomes of Aspergillus section Nigri reveals drivers in fungal speciation.</title>
        <authorList>
            <consortium name="DOE Joint Genome Institute"/>
            <person name="Vesth T.C."/>
            <person name="Nybo J."/>
            <person name="Theobald S."/>
            <person name="Brandl J."/>
            <person name="Frisvad J.C."/>
            <person name="Nielsen K.F."/>
            <person name="Lyhne E.K."/>
            <person name="Kogle M.E."/>
            <person name="Kuo A."/>
            <person name="Riley R."/>
            <person name="Clum A."/>
            <person name="Nolan M."/>
            <person name="Lipzen A."/>
            <person name="Salamov A."/>
            <person name="Henrissat B."/>
            <person name="Wiebenga A."/>
            <person name="De Vries R.P."/>
            <person name="Grigoriev I.V."/>
            <person name="Mortensen U.H."/>
            <person name="Andersen M.R."/>
            <person name="Baker S.E."/>
        </authorList>
    </citation>
    <scope>NUCLEOTIDE SEQUENCE [LARGE SCALE GENOMIC DNA]</scope>
    <source>
        <strain evidence="3 4">JOP 1030-1</strain>
    </source>
</reference>
<feature type="transmembrane region" description="Helical" evidence="2">
    <location>
        <begin position="6"/>
        <end position="30"/>
    </location>
</feature>